<keyword evidence="2" id="KW-1185">Reference proteome</keyword>
<accession>A0A7J9GMD8</accession>
<dbReference type="Proteomes" id="UP000593560">
    <property type="component" value="Unassembled WGS sequence"/>
</dbReference>
<organism evidence="1 2">
    <name type="scientific">Gossypium harknessii</name>
    <dbReference type="NCBI Taxonomy" id="34285"/>
    <lineage>
        <taxon>Eukaryota</taxon>
        <taxon>Viridiplantae</taxon>
        <taxon>Streptophyta</taxon>
        <taxon>Embryophyta</taxon>
        <taxon>Tracheophyta</taxon>
        <taxon>Spermatophyta</taxon>
        <taxon>Magnoliopsida</taxon>
        <taxon>eudicotyledons</taxon>
        <taxon>Gunneridae</taxon>
        <taxon>Pentapetalae</taxon>
        <taxon>rosids</taxon>
        <taxon>malvids</taxon>
        <taxon>Malvales</taxon>
        <taxon>Malvaceae</taxon>
        <taxon>Malvoideae</taxon>
        <taxon>Gossypium</taxon>
    </lineage>
</organism>
<dbReference type="OrthoDB" id="1002294at2759"/>
<evidence type="ECO:0000313" key="1">
    <source>
        <dbReference type="EMBL" id="MBA0798737.1"/>
    </source>
</evidence>
<comment type="caution">
    <text evidence="1">The sequence shown here is derived from an EMBL/GenBank/DDBJ whole genome shotgun (WGS) entry which is preliminary data.</text>
</comment>
<dbReference type="EMBL" id="JABFAD010000005">
    <property type="protein sequence ID" value="MBA0798737.1"/>
    <property type="molecule type" value="Genomic_DNA"/>
</dbReference>
<protein>
    <submittedName>
        <fullName evidence="1">Uncharacterized protein</fullName>
    </submittedName>
</protein>
<gene>
    <name evidence="1" type="ORF">Gohar_009297</name>
</gene>
<dbReference type="AlphaFoldDB" id="A0A7J9GMD8"/>
<evidence type="ECO:0000313" key="2">
    <source>
        <dbReference type="Proteomes" id="UP000593560"/>
    </source>
</evidence>
<proteinExistence type="predicted"/>
<sequence>MDIPKYEMVCQQPESGSILSPLSDSFMQKSGHSNGVHEAIPKHNCRHTIKLWEKKINSHPNLDWMIHWMQESSAILQEFAQKNIIRVPNYTSDMFGSTHLEQEEEEHEVKKKVNMRKARRMRGWTLRRRIEPLMFIIFSVGTSHEEAQQLQTFND</sequence>
<reference evidence="1 2" key="1">
    <citation type="journal article" date="2019" name="Genome Biol. Evol.">
        <title>Insights into the evolution of the New World diploid cottons (Gossypium, subgenus Houzingenia) based on genome sequencing.</title>
        <authorList>
            <person name="Grover C.E."/>
            <person name="Arick M.A. 2nd"/>
            <person name="Thrash A."/>
            <person name="Conover J.L."/>
            <person name="Sanders W.S."/>
            <person name="Peterson D.G."/>
            <person name="Frelichowski J.E."/>
            <person name="Scheffler J.A."/>
            <person name="Scheffler B.E."/>
            <person name="Wendel J.F."/>
        </authorList>
    </citation>
    <scope>NUCLEOTIDE SEQUENCE [LARGE SCALE GENOMIC DNA]</scope>
    <source>
        <strain evidence="1">0</strain>
        <tissue evidence="1">Leaf</tissue>
    </source>
</reference>
<name>A0A7J9GMD8_9ROSI</name>